<protein>
    <submittedName>
        <fullName evidence="1">Uncharacterized protein</fullName>
    </submittedName>
</protein>
<dbReference type="HOGENOM" id="CLU_1285586_0_0_1"/>
<organism evidence="1 2">
    <name type="scientific">Tetrahymena thermophila (strain SB210)</name>
    <dbReference type="NCBI Taxonomy" id="312017"/>
    <lineage>
        <taxon>Eukaryota</taxon>
        <taxon>Sar</taxon>
        <taxon>Alveolata</taxon>
        <taxon>Ciliophora</taxon>
        <taxon>Intramacronucleata</taxon>
        <taxon>Oligohymenophorea</taxon>
        <taxon>Hymenostomatida</taxon>
        <taxon>Tetrahymenina</taxon>
        <taxon>Tetrahymenidae</taxon>
        <taxon>Tetrahymena</taxon>
    </lineage>
</organism>
<gene>
    <name evidence="1" type="ORF">TTHERM_01099110</name>
</gene>
<proteinExistence type="predicted"/>
<accession>Q22BK2</accession>
<name>Q22BK2_TETTS</name>
<keyword evidence="2" id="KW-1185">Reference proteome</keyword>
<reference evidence="2" key="1">
    <citation type="journal article" date="2006" name="PLoS Biol.">
        <title>Macronuclear genome sequence of the ciliate Tetrahymena thermophila, a model eukaryote.</title>
        <authorList>
            <person name="Eisen J.A."/>
            <person name="Coyne R.S."/>
            <person name="Wu M."/>
            <person name="Wu D."/>
            <person name="Thiagarajan M."/>
            <person name="Wortman J.R."/>
            <person name="Badger J.H."/>
            <person name="Ren Q."/>
            <person name="Amedeo P."/>
            <person name="Jones K.M."/>
            <person name="Tallon L.J."/>
            <person name="Delcher A.L."/>
            <person name="Salzberg S.L."/>
            <person name="Silva J.C."/>
            <person name="Haas B.J."/>
            <person name="Majoros W.H."/>
            <person name="Farzad M."/>
            <person name="Carlton J.M."/>
            <person name="Smith R.K. Jr."/>
            <person name="Garg J."/>
            <person name="Pearlman R.E."/>
            <person name="Karrer K.M."/>
            <person name="Sun L."/>
            <person name="Manning G."/>
            <person name="Elde N.C."/>
            <person name="Turkewitz A.P."/>
            <person name="Asai D.J."/>
            <person name="Wilkes D.E."/>
            <person name="Wang Y."/>
            <person name="Cai H."/>
            <person name="Collins K."/>
            <person name="Stewart B.A."/>
            <person name="Lee S.R."/>
            <person name="Wilamowska K."/>
            <person name="Weinberg Z."/>
            <person name="Ruzzo W.L."/>
            <person name="Wloga D."/>
            <person name="Gaertig J."/>
            <person name="Frankel J."/>
            <person name="Tsao C.-C."/>
            <person name="Gorovsky M.A."/>
            <person name="Keeling P.J."/>
            <person name="Waller R.F."/>
            <person name="Patron N.J."/>
            <person name="Cherry J.M."/>
            <person name="Stover N.A."/>
            <person name="Krieger C.J."/>
            <person name="del Toro C."/>
            <person name="Ryder H.F."/>
            <person name="Williamson S.C."/>
            <person name="Barbeau R.A."/>
            <person name="Hamilton E.P."/>
            <person name="Orias E."/>
        </authorList>
    </citation>
    <scope>NUCLEOTIDE SEQUENCE [LARGE SCALE GENOMIC DNA]</scope>
    <source>
        <strain evidence="2">SB210</strain>
    </source>
</reference>
<dbReference type="KEGG" id="tet:TTHERM_01099110"/>
<dbReference type="Gene3D" id="3.40.630.30">
    <property type="match status" value="1"/>
</dbReference>
<dbReference type="EMBL" id="GG662602">
    <property type="protein sequence ID" value="EAR82664.1"/>
    <property type="molecule type" value="Genomic_DNA"/>
</dbReference>
<dbReference type="RefSeq" id="XP_001030327.1">
    <property type="nucleotide sequence ID" value="XM_001030327.3"/>
</dbReference>
<dbReference type="AlphaFoldDB" id="Q22BK2"/>
<sequence>MAKRQRREDYTIEVMRREHCPEVAKLIYKEFTKHNPVWKKFQSTPEQVIPIILERIECTADSETSSVLFCDNKLVAVQIIIDYVDFLNPKTKGKDLPEMFQVIGKAHAQLFDGLLNYKVERNKVCIFSYQCVDEEYNGCGFYGALNMQAARIIGLGYEISFAITTNPLIVGKVQENQGSSQLRSIQFTEKDHPLYGTEMQLIQIAGPEVEVQPKL</sequence>
<dbReference type="Proteomes" id="UP000009168">
    <property type="component" value="Unassembled WGS sequence"/>
</dbReference>
<dbReference type="GeneID" id="7846206"/>
<dbReference type="InParanoid" id="Q22BK2"/>
<evidence type="ECO:0000313" key="2">
    <source>
        <dbReference type="Proteomes" id="UP000009168"/>
    </source>
</evidence>
<evidence type="ECO:0000313" key="1">
    <source>
        <dbReference type="EMBL" id="EAR82664.1"/>
    </source>
</evidence>